<evidence type="ECO:0000259" key="2">
    <source>
        <dbReference type="SMART" id="SM00867"/>
    </source>
</evidence>
<dbReference type="PROSITE" id="PS51257">
    <property type="entry name" value="PROKAR_LIPOPROTEIN"/>
    <property type="match status" value="1"/>
</dbReference>
<proteinExistence type="predicted"/>
<feature type="chain" id="PRO_5018338434" evidence="1">
    <location>
        <begin position="21"/>
        <end position="222"/>
    </location>
</feature>
<comment type="caution">
    <text evidence="3">The sequence shown here is derived from an EMBL/GenBank/DDBJ whole genome shotgun (WGS) entry which is preliminary data.</text>
</comment>
<dbReference type="PANTHER" id="PTHR34406:SF1">
    <property type="entry name" value="PROTEIN YCEI"/>
    <property type="match status" value="1"/>
</dbReference>
<dbReference type="Pfam" id="PF04264">
    <property type="entry name" value="YceI"/>
    <property type="match status" value="1"/>
</dbReference>
<dbReference type="InterPro" id="IPR036761">
    <property type="entry name" value="TTHA0802/YceI-like_sf"/>
</dbReference>
<evidence type="ECO:0000256" key="1">
    <source>
        <dbReference type="SAM" id="SignalP"/>
    </source>
</evidence>
<dbReference type="Gene3D" id="2.40.128.110">
    <property type="entry name" value="Lipid/polyisoprenoid-binding, YceI-like"/>
    <property type="match status" value="1"/>
</dbReference>
<reference evidence="3 4" key="1">
    <citation type="submission" date="2018-11" db="EMBL/GenBank/DDBJ databases">
        <title>Flavobacterium sp. nov., YIM 102701-2 draft genome.</title>
        <authorList>
            <person name="Li G."/>
            <person name="Jiang Y."/>
        </authorList>
    </citation>
    <scope>NUCLEOTIDE SEQUENCE [LARGE SCALE GENOMIC DNA]</scope>
    <source>
        <strain evidence="3 4">YIM 102701-2</strain>
    </source>
</reference>
<dbReference type="RefSeq" id="WP_125019705.1">
    <property type="nucleotide sequence ID" value="NZ_RQVQ01000032.1"/>
</dbReference>
<dbReference type="SMART" id="SM00867">
    <property type="entry name" value="YceI"/>
    <property type="match status" value="1"/>
</dbReference>
<evidence type="ECO:0000313" key="4">
    <source>
        <dbReference type="Proteomes" id="UP000275719"/>
    </source>
</evidence>
<dbReference type="AlphaFoldDB" id="A0A3P3W256"/>
<feature type="signal peptide" evidence="1">
    <location>
        <begin position="1"/>
        <end position="20"/>
    </location>
</feature>
<keyword evidence="1" id="KW-0732">Signal</keyword>
<name>A0A3P3W256_9FLAO</name>
<dbReference type="SUPFAM" id="SSF101874">
    <property type="entry name" value="YceI-like"/>
    <property type="match status" value="1"/>
</dbReference>
<gene>
    <name evidence="3" type="ORF">EG240_12385</name>
</gene>
<dbReference type="OrthoDB" id="951410at2"/>
<dbReference type="PANTHER" id="PTHR34406">
    <property type="entry name" value="PROTEIN YCEI"/>
    <property type="match status" value="1"/>
</dbReference>
<sequence length="222" mass="23699">MKKNVLAVIALAALSFTACKKENTTVETTTPTEVTPESTEGTKYNVATDKSKIDWTGGKVSGDKHTGTLALKEGNVAVKDNKVVGGNFVIDMNSITVTDITDADKKAMLEGHLKGTSADNSDHFFNTGKFPVGTFVLTSVTEENGAQMVEGNLTLKEVTHAVKFPATVTVTDTDVTIVTENFEIDRTKWGVNFNSGSVVKDLAGDKVINDNIILKLNVAATK</sequence>
<organism evidence="3 4">
    <name type="scientific">Paenimyroides tangerinum</name>
    <dbReference type="NCBI Taxonomy" id="2488728"/>
    <lineage>
        <taxon>Bacteria</taxon>
        <taxon>Pseudomonadati</taxon>
        <taxon>Bacteroidota</taxon>
        <taxon>Flavobacteriia</taxon>
        <taxon>Flavobacteriales</taxon>
        <taxon>Flavobacteriaceae</taxon>
        <taxon>Paenimyroides</taxon>
    </lineage>
</organism>
<dbReference type="Proteomes" id="UP000275719">
    <property type="component" value="Unassembled WGS sequence"/>
</dbReference>
<evidence type="ECO:0000313" key="3">
    <source>
        <dbReference type="EMBL" id="RRJ89162.1"/>
    </source>
</evidence>
<accession>A0A3P3W256</accession>
<feature type="domain" description="Lipid/polyisoprenoid-binding YceI-like" evidence="2">
    <location>
        <begin position="43"/>
        <end position="221"/>
    </location>
</feature>
<protein>
    <submittedName>
        <fullName evidence="3">YceI family protein</fullName>
    </submittedName>
</protein>
<dbReference type="InterPro" id="IPR007372">
    <property type="entry name" value="Lipid/polyisoprenoid-bd_YceI"/>
</dbReference>
<keyword evidence="4" id="KW-1185">Reference proteome</keyword>
<dbReference type="EMBL" id="RQVQ01000032">
    <property type="protein sequence ID" value="RRJ89162.1"/>
    <property type="molecule type" value="Genomic_DNA"/>
</dbReference>